<evidence type="ECO:0000256" key="3">
    <source>
        <dbReference type="ARBA" id="ARBA00022475"/>
    </source>
</evidence>
<keyword evidence="12" id="KW-1185">Reference proteome</keyword>
<evidence type="ECO:0000256" key="1">
    <source>
        <dbReference type="ARBA" id="ARBA00004429"/>
    </source>
</evidence>
<organism evidence="11 12">
    <name type="scientific">Pseudooceanicola algae</name>
    <dbReference type="NCBI Taxonomy" id="1537215"/>
    <lineage>
        <taxon>Bacteria</taxon>
        <taxon>Pseudomonadati</taxon>
        <taxon>Pseudomonadota</taxon>
        <taxon>Alphaproteobacteria</taxon>
        <taxon>Rhodobacterales</taxon>
        <taxon>Paracoccaceae</taxon>
        <taxon>Pseudooceanicola</taxon>
    </lineage>
</organism>
<comment type="subunit">
    <text evidence="9">The complex comprises the extracytoplasmic solute receptor protein and the two transmembrane proteins.</text>
</comment>
<dbReference type="GO" id="GO:0005886">
    <property type="term" value="C:plasma membrane"/>
    <property type="evidence" value="ECO:0007669"/>
    <property type="project" value="UniProtKB-SubCell"/>
</dbReference>
<name>A0A418SHQ1_9RHOB</name>
<keyword evidence="3" id="KW-1003">Cell membrane</keyword>
<dbReference type="OrthoDB" id="9797534at2"/>
<protein>
    <recommendedName>
        <fullName evidence="9">TRAP transporter small permease protein</fullName>
    </recommendedName>
</protein>
<dbReference type="InterPro" id="IPR055348">
    <property type="entry name" value="DctQ"/>
</dbReference>
<dbReference type="AlphaFoldDB" id="A0A418SHQ1"/>
<accession>A0A418SHQ1</accession>
<sequence length="175" mass="18442">MIRRCLDTLYLAGGICAAGAILAICLLVSAQVGLNILARLGGPGLSFTIPSYADFSGFFLATASFLALPYALRQGAHIRVNLVISRLPQRLAWAFEIAVLMIATGIAAYASYFVISLTQESLRYGDMSTGIVAVPLWIPQLAMDAGLVLLTLALAQTLVESLAAGRPVIVDGDEA</sequence>
<evidence type="ECO:0000256" key="4">
    <source>
        <dbReference type="ARBA" id="ARBA00022519"/>
    </source>
</evidence>
<keyword evidence="4 9" id="KW-0997">Cell inner membrane</keyword>
<comment type="function">
    <text evidence="9">Part of the tripartite ATP-independent periplasmic (TRAP) transport system.</text>
</comment>
<evidence type="ECO:0000256" key="6">
    <source>
        <dbReference type="ARBA" id="ARBA00022989"/>
    </source>
</evidence>
<keyword evidence="2 9" id="KW-0813">Transport</keyword>
<dbReference type="EMBL" id="CP060436">
    <property type="protein sequence ID" value="QPM90416.1"/>
    <property type="molecule type" value="Genomic_DNA"/>
</dbReference>
<feature type="transmembrane region" description="Helical" evidence="9">
    <location>
        <begin position="9"/>
        <end position="32"/>
    </location>
</feature>
<keyword evidence="5 9" id="KW-0812">Transmembrane</keyword>
<evidence type="ECO:0000256" key="8">
    <source>
        <dbReference type="ARBA" id="ARBA00038436"/>
    </source>
</evidence>
<evidence type="ECO:0000256" key="7">
    <source>
        <dbReference type="ARBA" id="ARBA00023136"/>
    </source>
</evidence>
<comment type="subcellular location">
    <subcellularLocation>
        <location evidence="1 9">Cell inner membrane</location>
        <topology evidence="1 9">Multi-pass membrane protein</topology>
    </subcellularLocation>
</comment>
<evidence type="ECO:0000313" key="12">
    <source>
        <dbReference type="Proteomes" id="UP000283786"/>
    </source>
</evidence>
<dbReference type="RefSeq" id="WP_119838951.1">
    <property type="nucleotide sequence ID" value="NZ_CP060436.1"/>
</dbReference>
<gene>
    <name evidence="11" type="ORF">PSAL_016540</name>
</gene>
<dbReference type="PANTHER" id="PTHR35011:SF10">
    <property type="entry name" value="TRAP TRANSPORTER SMALL PERMEASE PROTEIN"/>
    <property type="match status" value="1"/>
</dbReference>
<feature type="transmembrane region" description="Helical" evidence="9">
    <location>
        <begin position="93"/>
        <end position="117"/>
    </location>
</feature>
<comment type="similarity">
    <text evidence="8 9">Belongs to the TRAP transporter small permease family.</text>
</comment>
<dbReference type="KEGG" id="palw:PSAL_016540"/>
<feature type="transmembrane region" description="Helical" evidence="9">
    <location>
        <begin position="52"/>
        <end position="72"/>
    </location>
</feature>
<dbReference type="GO" id="GO:0022857">
    <property type="term" value="F:transmembrane transporter activity"/>
    <property type="evidence" value="ECO:0007669"/>
    <property type="project" value="UniProtKB-UniRule"/>
</dbReference>
<keyword evidence="7 9" id="KW-0472">Membrane</keyword>
<dbReference type="GO" id="GO:0015740">
    <property type="term" value="P:C4-dicarboxylate transport"/>
    <property type="evidence" value="ECO:0007669"/>
    <property type="project" value="TreeGrafter"/>
</dbReference>
<proteinExistence type="inferred from homology"/>
<feature type="domain" description="Tripartite ATP-independent periplasmic transporters DctQ component" evidence="10">
    <location>
        <begin position="47"/>
        <end position="162"/>
    </location>
</feature>
<evidence type="ECO:0000256" key="2">
    <source>
        <dbReference type="ARBA" id="ARBA00022448"/>
    </source>
</evidence>
<evidence type="ECO:0000313" key="11">
    <source>
        <dbReference type="EMBL" id="QPM90416.1"/>
    </source>
</evidence>
<feature type="transmembrane region" description="Helical" evidence="9">
    <location>
        <begin position="137"/>
        <end position="159"/>
    </location>
</feature>
<reference evidence="11 12" key="1">
    <citation type="submission" date="2020-08" db="EMBL/GenBank/DDBJ databases">
        <title>Genome sequence of Rhodobacteraceae bacterium Lw-13e.</title>
        <authorList>
            <person name="Poehlein A."/>
            <person name="Wolter L."/>
            <person name="Daniel R."/>
            <person name="Brinkhoff T."/>
        </authorList>
    </citation>
    <scope>NUCLEOTIDE SEQUENCE [LARGE SCALE GENOMIC DNA]</scope>
    <source>
        <strain evidence="11 12">Lw-13e</strain>
    </source>
</reference>
<evidence type="ECO:0000259" key="10">
    <source>
        <dbReference type="Pfam" id="PF04290"/>
    </source>
</evidence>
<keyword evidence="6 9" id="KW-1133">Transmembrane helix</keyword>
<dbReference type="Pfam" id="PF04290">
    <property type="entry name" value="DctQ"/>
    <property type="match status" value="1"/>
</dbReference>
<dbReference type="Proteomes" id="UP000283786">
    <property type="component" value="Chromosome"/>
</dbReference>
<evidence type="ECO:0000256" key="5">
    <source>
        <dbReference type="ARBA" id="ARBA00022692"/>
    </source>
</evidence>
<dbReference type="PANTHER" id="PTHR35011">
    <property type="entry name" value="2,3-DIKETO-L-GULONATE TRAP TRANSPORTER SMALL PERMEASE PROTEIN YIAM"/>
    <property type="match status" value="1"/>
</dbReference>
<dbReference type="InterPro" id="IPR007387">
    <property type="entry name" value="TRAP_DctQ"/>
</dbReference>
<evidence type="ECO:0000256" key="9">
    <source>
        <dbReference type="RuleBase" id="RU369079"/>
    </source>
</evidence>